<dbReference type="GO" id="GO:0071555">
    <property type="term" value="P:cell wall organization"/>
    <property type="evidence" value="ECO:0007669"/>
    <property type="project" value="UniProtKB-KW"/>
</dbReference>
<evidence type="ECO:0000256" key="3">
    <source>
        <dbReference type="ARBA" id="ARBA00022692"/>
    </source>
</evidence>
<dbReference type="EMBL" id="JAFCMP010000468">
    <property type="protein sequence ID" value="KAG5179401.1"/>
    <property type="molecule type" value="Genomic_DNA"/>
</dbReference>
<evidence type="ECO:0000256" key="8">
    <source>
        <dbReference type="ARBA" id="ARBA00023316"/>
    </source>
</evidence>
<keyword evidence="4" id="KW-0735">Signal-anchor</keyword>
<keyword evidence="8" id="KW-0961">Cell wall biogenesis/degradation</keyword>
<keyword evidence="7" id="KW-0325">Glycoprotein</keyword>
<organism evidence="11 12">
    <name type="scientific">Tribonema minus</name>
    <dbReference type="NCBI Taxonomy" id="303371"/>
    <lineage>
        <taxon>Eukaryota</taxon>
        <taxon>Sar</taxon>
        <taxon>Stramenopiles</taxon>
        <taxon>Ochrophyta</taxon>
        <taxon>PX clade</taxon>
        <taxon>Xanthophyceae</taxon>
        <taxon>Tribonematales</taxon>
        <taxon>Tribonemataceae</taxon>
        <taxon>Tribonema</taxon>
    </lineage>
</organism>
<dbReference type="GO" id="GO:0005886">
    <property type="term" value="C:plasma membrane"/>
    <property type="evidence" value="ECO:0007669"/>
    <property type="project" value="TreeGrafter"/>
</dbReference>
<dbReference type="OrthoDB" id="412647at2759"/>
<keyword evidence="5" id="KW-1133">Transmembrane helix</keyword>
<dbReference type="GO" id="GO:0005789">
    <property type="term" value="C:endoplasmic reticulum membrane"/>
    <property type="evidence" value="ECO:0007669"/>
    <property type="project" value="TreeGrafter"/>
</dbReference>
<dbReference type="GO" id="GO:0015926">
    <property type="term" value="F:glucosidase activity"/>
    <property type="evidence" value="ECO:0007669"/>
    <property type="project" value="TreeGrafter"/>
</dbReference>
<feature type="chain" id="PRO_5032686294" evidence="9">
    <location>
        <begin position="22"/>
        <end position="528"/>
    </location>
</feature>
<comment type="caution">
    <text evidence="11">The sequence shown here is derived from an EMBL/GenBank/DDBJ whole genome shotgun (WGS) entry which is preliminary data.</text>
</comment>
<evidence type="ECO:0000256" key="7">
    <source>
        <dbReference type="ARBA" id="ARBA00023180"/>
    </source>
</evidence>
<evidence type="ECO:0000259" key="10">
    <source>
        <dbReference type="PROSITE" id="PS51762"/>
    </source>
</evidence>
<dbReference type="AlphaFoldDB" id="A0A835YPV8"/>
<protein>
    <submittedName>
        <fullName evidence="11">Beta-1,6-glucan active enzyme, family GH16</fullName>
    </submittedName>
</protein>
<evidence type="ECO:0000256" key="1">
    <source>
        <dbReference type="ARBA" id="ARBA00004606"/>
    </source>
</evidence>
<dbReference type="GO" id="GO:0006078">
    <property type="term" value="P:(1-&gt;6)-beta-D-glucan biosynthetic process"/>
    <property type="evidence" value="ECO:0007669"/>
    <property type="project" value="TreeGrafter"/>
</dbReference>
<evidence type="ECO:0000256" key="5">
    <source>
        <dbReference type="ARBA" id="ARBA00022989"/>
    </source>
</evidence>
<dbReference type="PROSITE" id="PS51762">
    <property type="entry name" value="GH16_2"/>
    <property type="match status" value="1"/>
</dbReference>
<keyword evidence="6" id="KW-0472">Membrane</keyword>
<comment type="similarity">
    <text evidence="2">Belongs to the SKN1/KRE6 family.</text>
</comment>
<name>A0A835YPV8_9STRA</name>
<reference evidence="11" key="1">
    <citation type="submission" date="2021-02" db="EMBL/GenBank/DDBJ databases">
        <title>First Annotated Genome of the Yellow-green Alga Tribonema minus.</title>
        <authorList>
            <person name="Mahan K.M."/>
        </authorList>
    </citation>
    <scope>NUCLEOTIDE SEQUENCE</scope>
    <source>
        <strain evidence="11">UTEX B ZZ1240</strain>
    </source>
</reference>
<dbReference type="InterPro" id="IPR013320">
    <property type="entry name" value="ConA-like_dom_sf"/>
</dbReference>
<gene>
    <name evidence="11" type="ORF">JKP88DRAFT_270371</name>
</gene>
<dbReference type="SUPFAM" id="SSF49899">
    <property type="entry name" value="Concanavalin A-like lectins/glucanases"/>
    <property type="match status" value="1"/>
</dbReference>
<keyword evidence="3" id="KW-0812">Transmembrane</keyword>
<evidence type="ECO:0000313" key="11">
    <source>
        <dbReference type="EMBL" id="KAG5179401.1"/>
    </source>
</evidence>
<dbReference type="PANTHER" id="PTHR31361:SF1">
    <property type="entry name" value="BETA-GLUCAN SYNTHESIS-ASSOCIATED PROTEIN KRE6-RELATED"/>
    <property type="match status" value="1"/>
</dbReference>
<keyword evidence="12" id="KW-1185">Reference proteome</keyword>
<dbReference type="InterPro" id="IPR000757">
    <property type="entry name" value="Beta-glucanase-like"/>
</dbReference>
<evidence type="ECO:0000313" key="12">
    <source>
        <dbReference type="Proteomes" id="UP000664859"/>
    </source>
</evidence>
<dbReference type="Pfam" id="PF03935">
    <property type="entry name" value="SKN1_KRE6_Sbg1"/>
    <property type="match status" value="2"/>
</dbReference>
<evidence type="ECO:0000256" key="2">
    <source>
        <dbReference type="ARBA" id="ARBA00010962"/>
    </source>
</evidence>
<dbReference type="PANTHER" id="PTHR31361">
    <property type="entry name" value="BETA-GLUCAN SYNTHESIS-ASSOCIATED PROTEIN KRE6-RELATED"/>
    <property type="match status" value="1"/>
</dbReference>
<evidence type="ECO:0000256" key="6">
    <source>
        <dbReference type="ARBA" id="ARBA00023136"/>
    </source>
</evidence>
<evidence type="ECO:0000256" key="9">
    <source>
        <dbReference type="SAM" id="SignalP"/>
    </source>
</evidence>
<feature type="signal peptide" evidence="9">
    <location>
        <begin position="1"/>
        <end position="21"/>
    </location>
</feature>
<dbReference type="InterPro" id="IPR005629">
    <property type="entry name" value="Skn1/Kre6/Sbg1"/>
</dbReference>
<accession>A0A835YPV8</accession>
<sequence length="528" mass="59415">MHQLWAVIAVAAAHGLSLARAAWVDTDTPRAAHSTFSLHTGQEYRLVMSDEFEKEATTKNDYTNAALHYYHKDKVTTTNGYLNITTTNEDIEFDYWDERAKRFKTMTKVYKSGMVQGWNKFCFTGGIVEVSAALPGEAYIGGLWPAIWLLGNLARATYTSSSDYTWPWSYDRCDRSDAEHAAHQIQQEISACDALKHFDMKPFTGRGAPEIDVLEAMPGRDPYSEFVVGKPYISTSFQVSPGTERKRPVLGKFPQPGMWYEDGIEYGKNTSQNLYFYGSKLIHDPPSRTYWADAISANHALSPTHFNKQHIYRLEWQGGAEGYLRWYIDGAFVYGMTQGTFNRTGAKVPDEPMYLLFNTAVSSMWGFPAPCPKHLHCSCDCWDARDSRCQCAIPKNMGELFPAHFLIDYVRVYQNPSHKSQHVGCDPESAPTAKWIAGHASYYMDPSDTTYEYPVPHGGARCRHGRDCGGGACVRRSCRCNEHWTGPNCRAPAGSDDQARIRGVKDVIKALLPPEHPRVPKALAGRYC</sequence>
<evidence type="ECO:0000256" key="4">
    <source>
        <dbReference type="ARBA" id="ARBA00022968"/>
    </source>
</evidence>
<feature type="domain" description="GH16" evidence="10">
    <location>
        <begin position="21"/>
        <end position="418"/>
    </location>
</feature>
<proteinExistence type="inferred from homology"/>
<dbReference type="Gene3D" id="2.60.120.200">
    <property type="match status" value="1"/>
</dbReference>
<comment type="subcellular location">
    <subcellularLocation>
        <location evidence="1">Membrane</location>
        <topology evidence="1">Single-pass type II membrane protein</topology>
    </subcellularLocation>
</comment>
<dbReference type="Proteomes" id="UP000664859">
    <property type="component" value="Unassembled WGS sequence"/>
</dbReference>
<keyword evidence="9" id="KW-0732">Signal</keyword>